<dbReference type="GO" id="GO:0003677">
    <property type="term" value="F:DNA binding"/>
    <property type="evidence" value="ECO:0007669"/>
    <property type="project" value="UniProtKB-KW"/>
</dbReference>
<dbReference type="Proteomes" id="UP000321389">
    <property type="component" value="Chromosome"/>
</dbReference>
<keyword evidence="6" id="KW-1185">Reference proteome</keyword>
<dbReference type="RefSeq" id="WP_146299123.1">
    <property type="nucleotide sequence ID" value="NZ_CP042301.2"/>
</dbReference>
<sequence length="114" mass="12355">MKKTPLPGGPVRGSASGRPIMALLDLLGRRTQLRVLWELSGGPLKFRPLQDAAGTSPGVLNARLAELREARLVERSADGYLLTEQGRSLAAHLLPLMRWSQDWAEALASDDSSP</sequence>
<evidence type="ECO:0000256" key="3">
    <source>
        <dbReference type="ARBA" id="ARBA00023163"/>
    </source>
</evidence>
<evidence type="ECO:0000259" key="4">
    <source>
        <dbReference type="PROSITE" id="PS51118"/>
    </source>
</evidence>
<dbReference type="InterPro" id="IPR036388">
    <property type="entry name" value="WH-like_DNA-bd_sf"/>
</dbReference>
<evidence type="ECO:0000256" key="1">
    <source>
        <dbReference type="ARBA" id="ARBA00023015"/>
    </source>
</evidence>
<organism evidence="5 6">
    <name type="scientific">Nitratireductor mangrovi</name>
    <dbReference type="NCBI Taxonomy" id="2599600"/>
    <lineage>
        <taxon>Bacteria</taxon>
        <taxon>Pseudomonadati</taxon>
        <taxon>Pseudomonadota</taxon>
        <taxon>Alphaproteobacteria</taxon>
        <taxon>Hyphomicrobiales</taxon>
        <taxon>Phyllobacteriaceae</taxon>
        <taxon>Nitratireductor</taxon>
    </lineage>
</organism>
<keyword evidence="3" id="KW-0804">Transcription</keyword>
<protein>
    <submittedName>
        <fullName evidence="5">Helix-turn-helix transcriptional regulator</fullName>
    </submittedName>
</protein>
<dbReference type="EMBL" id="CP042301">
    <property type="protein sequence ID" value="QDZ00475.1"/>
    <property type="molecule type" value="Genomic_DNA"/>
</dbReference>
<evidence type="ECO:0000313" key="5">
    <source>
        <dbReference type="EMBL" id="QDZ00475.1"/>
    </source>
</evidence>
<dbReference type="SUPFAM" id="SSF46785">
    <property type="entry name" value="Winged helix' DNA-binding domain"/>
    <property type="match status" value="1"/>
</dbReference>
<dbReference type="CDD" id="cd00090">
    <property type="entry name" value="HTH_ARSR"/>
    <property type="match status" value="1"/>
</dbReference>
<dbReference type="InterPro" id="IPR002577">
    <property type="entry name" value="HTH_HxlR"/>
</dbReference>
<keyword evidence="1" id="KW-0805">Transcription regulation</keyword>
<dbReference type="GO" id="GO:0006355">
    <property type="term" value="P:regulation of DNA-templated transcription"/>
    <property type="evidence" value="ECO:0007669"/>
    <property type="project" value="UniProtKB-ARBA"/>
</dbReference>
<gene>
    <name evidence="5" type="ORF">FQ775_08825</name>
</gene>
<feature type="domain" description="HTH hxlR-type" evidence="4">
    <location>
        <begin position="18"/>
        <end position="108"/>
    </location>
</feature>
<dbReference type="PANTHER" id="PTHR33204">
    <property type="entry name" value="TRANSCRIPTIONAL REGULATOR, MARR FAMILY"/>
    <property type="match status" value="1"/>
</dbReference>
<dbReference type="KEGG" id="niy:FQ775_08825"/>
<dbReference type="PANTHER" id="PTHR33204:SF37">
    <property type="entry name" value="HTH-TYPE TRANSCRIPTIONAL REGULATOR YODB"/>
    <property type="match status" value="1"/>
</dbReference>
<dbReference type="Gene3D" id="1.10.10.10">
    <property type="entry name" value="Winged helix-like DNA-binding domain superfamily/Winged helix DNA-binding domain"/>
    <property type="match status" value="1"/>
</dbReference>
<dbReference type="OrthoDB" id="8904061at2"/>
<dbReference type="PROSITE" id="PS51118">
    <property type="entry name" value="HTH_HXLR"/>
    <property type="match status" value="1"/>
</dbReference>
<dbReference type="Pfam" id="PF01638">
    <property type="entry name" value="HxlR"/>
    <property type="match status" value="1"/>
</dbReference>
<accession>A0A5B8KXY0</accession>
<evidence type="ECO:0000256" key="2">
    <source>
        <dbReference type="ARBA" id="ARBA00023125"/>
    </source>
</evidence>
<dbReference type="InterPro" id="IPR036390">
    <property type="entry name" value="WH_DNA-bd_sf"/>
</dbReference>
<proteinExistence type="predicted"/>
<dbReference type="AlphaFoldDB" id="A0A5B8KXY0"/>
<keyword evidence="2" id="KW-0238">DNA-binding</keyword>
<evidence type="ECO:0000313" key="6">
    <source>
        <dbReference type="Proteomes" id="UP000321389"/>
    </source>
</evidence>
<name>A0A5B8KXY0_9HYPH</name>
<reference evidence="5" key="1">
    <citation type="submission" date="2020-04" db="EMBL/GenBank/DDBJ databases">
        <title>Nitratireductor sp. nov. isolated from mangrove soil.</title>
        <authorList>
            <person name="Ye Y."/>
        </authorList>
    </citation>
    <scope>NUCLEOTIDE SEQUENCE</scope>
    <source>
        <strain evidence="5">SY7</strain>
    </source>
</reference>
<dbReference type="InterPro" id="IPR011991">
    <property type="entry name" value="ArsR-like_HTH"/>
</dbReference>